<keyword evidence="7" id="KW-0509">mRNA transport</keyword>
<evidence type="ECO:0000256" key="3">
    <source>
        <dbReference type="ARBA" id="ARBA00015062"/>
    </source>
</evidence>
<dbReference type="InterPro" id="IPR001372">
    <property type="entry name" value="Dynein_light_chain_typ-1/2"/>
</dbReference>
<keyword evidence="8" id="KW-0653">Protein transport</keyword>
<organism evidence="12 15">
    <name type="scientific">Adineta ricciae</name>
    <name type="common">Rotifer</name>
    <dbReference type="NCBI Taxonomy" id="249248"/>
    <lineage>
        <taxon>Eukaryota</taxon>
        <taxon>Metazoa</taxon>
        <taxon>Spiralia</taxon>
        <taxon>Gnathifera</taxon>
        <taxon>Rotifera</taxon>
        <taxon>Eurotatoria</taxon>
        <taxon>Bdelloidea</taxon>
        <taxon>Adinetida</taxon>
        <taxon>Adinetidae</taxon>
        <taxon>Adineta</taxon>
    </lineage>
</organism>
<sequence length="247" mass="27845">MYSSSSPVRSPTFGVGSTNYQQQPSTRMNSTPYQTMDDAGSSSLRGFNTGYSNSASSVTSIPIRSTTPSRKYTNDINTNKYQTNPYRSYTVDSDIYRSNNSVGNQRTTSYDDLLNGQNQTYRSQSSIYNSSTRIGANNNDRPYTPNPPTHYIRRSEYDDDLIVKSTDLSAANEQEMLELVRLSLRKFDINNQRELAGFLKRSADKAFSSCWHCIVGRQFSSYVTHEMNGFIYLTKGPLSILLFKSGT</sequence>
<evidence type="ECO:0000256" key="2">
    <source>
        <dbReference type="ARBA" id="ARBA00004245"/>
    </source>
</evidence>
<evidence type="ECO:0000256" key="10">
    <source>
        <dbReference type="ARBA" id="ARBA00023242"/>
    </source>
</evidence>
<dbReference type="Pfam" id="PF01221">
    <property type="entry name" value="Dynein_light"/>
    <property type="match status" value="1"/>
</dbReference>
<keyword evidence="4" id="KW-0813">Transport</keyword>
<dbReference type="Gene3D" id="3.30.740.10">
    <property type="entry name" value="Protein Inhibitor Of Neuronal Nitric Oxide Synthase"/>
    <property type="match status" value="1"/>
</dbReference>
<evidence type="ECO:0000256" key="9">
    <source>
        <dbReference type="ARBA" id="ARBA00023212"/>
    </source>
</evidence>
<dbReference type="InterPro" id="IPR037177">
    <property type="entry name" value="DLC_sf"/>
</dbReference>
<evidence type="ECO:0000313" key="13">
    <source>
        <dbReference type="EMBL" id="CAF1334771.1"/>
    </source>
</evidence>
<dbReference type="FunFam" id="3.30.740.10:FF:000005">
    <property type="entry name" value="Dynein light chain"/>
    <property type="match status" value="1"/>
</dbReference>
<gene>
    <name evidence="12" type="ORF">EDS130_LOCUS7499</name>
    <name evidence="13" type="ORF">XAT740_LOCUS30627</name>
</gene>
<evidence type="ECO:0000256" key="6">
    <source>
        <dbReference type="ARBA" id="ARBA00022701"/>
    </source>
</evidence>
<evidence type="ECO:0000256" key="1">
    <source>
        <dbReference type="ARBA" id="ARBA00004123"/>
    </source>
</evidence>
<dbReference type="EMBL" id="CAJNOR010002743">
    <property type="protein sequence ID" value="CAF1334771.1"/>
    <property type="molecule type" value="Genomic_DNA"/>
</dbReference>
<comment type="caution">
    <text evidence="12">The sequence shown here is derived from an EMBL/GenBank/DDBJ whole genome shotgun (WGS) entry which is preliminary data.</text>
</comment>
<dbReference type="SMART" id="SM01375">
    <property type="entry name" value="Dynein_light"/>
    <property type="match status" value="1"/>
</dbReference>
<dbReference type="GO" id="GO:0015031">
    <property type="term" value="P:protein transport"/>
    <property type="evidence" value="ECO:0007669"/>
    <property type="project" value="UniProtKB-KW"/>
</dbReference>
<feature type="region of interest" description="Disordered" evidence="11">
    <location>
        <begin position="1"/>
        <end position="85"/>
    </location>
</feature>
<dbReference type="PANTHER" id="PTHR11886">
    <property type="entry name" value="DYNEIN LIGHT CHAIN"/>
    <property type="match status" value="1"/>
</dbReference>
<dbReference type="GO" id="GO:0005874">
    <property type="term" value="C:microtubule"/>
    <property type="evidence" value="ECO:0007669"/>
    <property type="project" value="UniProtKB-KW"/>
</dbReference>
<keyword evidence="6" id="KW-0493">Microtubule</keyword>
<accession>A0A813WH35</accession>
<evidence type="ECO:0000256" key="5">
    <source>
        <dbReference type="ARBA" id="ARBA00022490"/>
    </source>
</evidence>
<dbReference type="GO" id="GO:0005634">
    <property type="term" value="C:nucleus"/>
    <property type="evidence" value="ECO:0007669"/>
    <property type="project" value="UniProtKB-SubCell"/>
</dbReference>
<evidence type="ECO:0000256" key="7">
    <source>
        <dbReference type="ARBA" id="ARBA00022816"/>
    </source>
</evidence>
<dbReference type="PANTHER" id="PTHR11886:SF35">
    <property type="entry name" value="DYNEIN LIGHT CHAIN"/>
    <property type="match status" value="1"/>
</dbReference>
<keyword evidence="9" id="KW-0206">Cytoskeleton</keyword>
<dbReference type="GO" id="GO:0051028">
    <property type="term" value="P:mRNA transport"/>
    <property type="evidence" value="ECO:0007669"/>
    <property type="project" value="UniProtKB-KW"/>
</dbReference>
<protein>
    <recommendedName>
        <fullName evidence="3">Dynein light chain 1, cytoplasmic</fullName>
    </recommendedName>
</protein>
<dbReference type="GO" id="GO:0007017">
    <property type="term" value="P:microtubule-based process"/>
    <property type="evidence" value="ECO:0007669"/>
    <property type="project" value="InterPro"/>
</dbReference>
<evidence type="ECO:0000256" key="11">
    <source>
        <dbReference type="SAM" id="MobiDB-lite"/>
    </source>
</evidence>
<keyword evidence="10" id="KW-0539">Nucleus</keyword>
<keyword evidence="5" id="KW-0963">Cytoplasm</keyword>
<dbReference type="EMBL" id="CAJNOJ010000023">
    <property type="protein sequence ID" value="CAF0854870.1"/>
    <property type="molecule type" value="Genomic_DNA"/>
</dbReference>
<dbReference type="OrthoDB" id="10033309at2759"/>
<proteinExistence type="predicted"/>
<reference evidence="12" key="1">
    <citation type="submission" date="2021-02" db="EMBL/GenBank/DDBJ databases">
        <authorList>
            <person name="Nowell W R."/>
        </authorList>
    </citation>
    <scope>NUCLEOTIDE SEQUENCE</scope>
</reference>
<evidence type="ECO:0000256" key="8">
    <source>
        <dbReference type="ARBA" id="ARBA00022927"/>
    </source>
</evidence>
<name>A0A813WH35_ADIRI</name>
<dbReference type="AlphaFoldDB" id="A0A813WH35"/>
<dbReference type="GO" id="GO:0005868">
    <property type="term" value="C:cytoplasmic dynein complex"/>
    <property type="evidence" value="ECO:0007669"/>
    <property type="project" value="TreeGrafter"/>
</dbReference>
<dbReference type="GO" id="GO:0045505">
    <property type="term" value="F:dynein intermediate chain binding"/>
    <property type="evidence" value="ECO:0007669"/>
    <property type="project" value="TreeGrafter"/>
</dbReference>
<dbReference type="SUPFAM" id="SSF54648">
    <property type="entry name" value="DLC"/>
    <property type="match status" value="1"/>
</dbReference>
<dbReference type="Proteomes" id="UP000663852">
    <property type="component" value="Unassembled WGS sequence"/>
</dbReference>
<evidence type="ECO:0000313" key="12">
    <source>
        <dbReference type="EMBL" id="CAF0854870.1"/>
    </source>
</evidence>
<feature type="region of interest" description="Disordered" evidence="11">
    <location>
        <begin position="97"/>
        <end position="117"/>
    </location>
</feature>
<evidence type="ECO:0000256" key="4">
    <source>
        <dbReference type="ARBA" id="ARBA00022448"/>
    </source>
</evidence>
<comment type="subcellular location">
    <subcellularLocation>
        <location evidence="2">Cytoplasm</location>
        <location evidence="2">Cytoskeleton</location>
    </subcellularLocation>
    <subcellularLocation>
        <location evidence="1">Nucleus</location>
    </subcellularLocation>
</comment>
<evidence type="ECO:0000313" key="14">
    <source>
        <dbReference type="Proteomes" id="UP000663828"/>
    </source>
</evidence>
<dbReference type="Proteomes" id="UP000663828">
    <property type="component" value="Unassembled WGS sequence"/>
</dbReference>
<evidence type="ECO:0000313" key="15">
    <source>
        <dbReference type="Proteomes" id="UP000663852"/>
    </source>
</evidence>
<keyword evidence="14" id="KW-1185">Reference proteome</keyword>